<feature type="transmembrane region" description="Helical" evidence="6">
    <location>
        <begin position="132"/>
        <end position="156"/>
    </location>
</feature>
<dbReference type="InterPro" id="IPR023171">
    <property type="entry name" value="Na/H_antiporter_dom_sf"/>
</dbReference>
<feature type="transmembrane region" description="Helical" evidence="6">
    <location>
        <begin position="107"/>
        <end position="126"/>
    </location>
</feature>
<dbReference type="NCBIfam" id="TIGR00773">
    <property type="entry name" value="NhaA"/>
    <property type="match status" value="1"/>
</dbReference>
<evidence type="ECO:0000259" key="7">
    <source>
        <dbReference type="PROSITE" id="PS51352"/>
    </source>
</evidence>
<evidence type="ECO:0000256" key="5">
    <source>
        <dbReference type="ARBA" id="ARBA00023136"/>
    </source>
</evidence>
<reference evidence="8" key="1">
    <citation type="submission" date="2020-05" db="EMBL/GenBank/DDBJ databases">
        <authorList>
            <person name="Chiriac C."/>
            <person name="Salcher M."/>
            <person name="Ghai R."/>
            <person name="Kavagutti S V."/>
        </authorList>
    </citation>
    <scope>NUCLEOTIDE SEQUENCE</scope>
</reference>
<accession>A0A6J7HQQ8</accession>
<keyword evidence="2" id="KW-1003">Cell membrane</keyword>
<organism evidence="8">
    <name type="scientific">freshwater metagenome</name>
    <dbReference type="NCBI Taxonomy" id="449393"/>
    <lineage>
        <taxon>unclassified sequences</taxon>
        <taxon>metagenomes</taxon>
        <taxon>ecological metagenomes</taxon>
    </lineage>
</organism>
<name>A0A6J7HQQ8_9ZZZZ</name>
<feature type="transmembrane region" description="Helical" evidence="6">
    <location>
        <begin position="330"/>
        <end position="354"/>
    </location>
</feature>
<dbReference type="PANTHER" id="PTHR30341">
    <property type="entry name" value="SODIUM ION/PROTON ANTIPORTER NHAA-RELATED"/>
    <property type="match status" value="1"/>
</dbReference>
<feature type="transmembrane region" description="Helical" evidence="6">
    <location>
        <begin position="374"/>
        <end position="396"/>
    </location>
</feature>
<dbReference type="InterPro" id="IPR013766">
    <property type="entry name" value="Thioredoxin_domain"/>
</dbReference>
<dbReference type="Pfam" id="PF13462">
    <property type="entry name" value="Thioredoxin_4"/>
    <property type="match status" value="1"/>
</dbReference>
<feature type="transmembrane region" description="Helical" evidence="6">
    <location>
        <begin position="214"/>
        <end position="233"/>
    </location>
</feature>
<proteinExistence type="inferred from homology"/>
<dbReference type="GO" id="GO:0015385">
    <property type="term" value="F:sodium:proton antiporter activity"/>
    <property type="evidence" value="ECO:0007669"/>
    <property type="project" value="TreeGrafter"/>
</dbReference>
<dbReference type="HAMAP" id="MF_01844">
    <property type="entry name" value="NhaA"/>
    <property type="match status" value="1"/>
</dbReference>
<feature type="transmembrane region" description="Helical" evidence="6">
    <location>
        <begin position="402"/>
        <end position="425"/>
    </location>
</feature>
<feature type="domain" description="Thioredoxin" evidence="7">
    <location>
        <begin position="430"/>
        <end position="580"/>
    </location>
</feature>
<protein>
    <submittedName>
        <fullName evidence="8">Unannotated protein</fullName>
    </submittedName>
</protein>
<keyword evidence="3 6" id="KW-0812">Transmembrane</keyword>
<dbReference type="Gene3D" id="1.20.1530.10">
    <property type="entry name" value="Na+/H+ antiporter like domain"/>
    <property type="match status" value="1"/>
</dbReference>
<evidence type="ECO:0000256" key="2">
    <source>
        <dbReference type="ARBA" id="ARBA00022475"/>
    </source>
</evidence>
<comment type="subcellular location">
    <subcellularLocation>
        <location evidence="1">Cell inner membrane</location>
        <topology evidence="1">Multi-pass membrane protein</topology>
    </subcellularLocation>
</comment>
<dbReference type="InterPro" id="IPR036249">
    <property type="entry name" value="Thioredoxin-like_sf"/>
</dbReference>
<feature type="transmembrane region" description="Helical" evidence="6">
    <location>
        <begin position="70"/>
        <end position="87"/>
    </location>
</feature>
<dbReference type="EMBL" id="CAFBLX010000386">
    <property type="protein sequence ID" value="CAB4923381.1"/>
    <property type="molecule type" value="Genomic_DNA"/>
</dbReference>
<feature type="transmembrane region" description="Helical" evidence="6">
    <location>
        <begin position="190"/>
        <end position="207"/>
    </location>
</feature>
<dbReference type="GO" id="GO:0005886">
    <property type="term" value="C:plasma membrane"/>
    <property type="evidence" value="ECO:0007669"/>
    <property type="project" value="UniProtKB-SubCell"/>
</dbReference>
<dbReference type="PROSITE" id="PS51352">
    <property type="entry name" value="THIOREDOXIN_2"/>
    <property type="match status" value="1"/>
</dbReference>
<dbReference type="InterPro" id="IPR012336">
    <property type="entry name" value="Thioredoxin-like_fold"/>
</dbReference>
<evidence type="ECO:0000256" key="4">
    <source>
        <dbReference type="ARBA" id="ARBA00022989"/>
    </source>
</evidence>
<feature type="transmembrane region" description="Helical" evidence="6">
    <location>
        <begin position="163"/>
        <end position="184"/>
    </location>
</feature>
<sequence>MARQAPKPQGLRNQLSNSLRRESGSAVLLLVVTVTALLWANSPASGAYFDLWHQGAGFELGPVALHMSLHHWINDGLMVVFFFLIGLEVRQEFAHGSLRDRTRTRIAVIAGVAGVCLPAVIYAVIVGSGDSLQGWGVVVGTDTAFMLGALALLGPARSGQLRVFLLTVTVVDDFLAVSIIGFVYSENIRLIPLLVSLACLTALWLLGRARQWRAAPYILVVIVLWFSTIESGVHPSLAGMVAGLLIPAYPTQRHKVEAARELFRDFWQSPSAASGRAVSRGLAKGTAVNERIHEYLRVPTALIVVPIFALANAGVDLRGGLLVEAFSARVTWGVVLGLVLGKLLGIGAATYIAVRLGAGRLPQGVGMGSVMGGVMGGSALSGMGFTVSLLIIGLAFGTSPELAGQATVGVLVAMVLAAVLGAVIFRVAATKLGEAEADLPIVLEPPVDPEIDHIRGPEDAQLTLVEFVDFECGFCAHATGGWDDLHVHFGDDLRYVVRHLPLVDIHPHALVAAHAAEAAARQHMFWEWLDFVFTRQNALARTDLIGYAAEIGLDVDQFVADLDSDAVAERVQRDISSAQSSGARETPTFFVEGCRIIGSYDARTFTKELEHSRRGARTSLQ</sequence>
<evidence type="ECO:0000256" key="6">
    <source>
        <dbReference type="SAM" id="Phobius"/>
    </source>
</evidence>
<keyword evidence="4 6" id="KW-1133">Transmembrane helix</keyword>
<dbReference type="SUPFAM" id="SSF52833">
    <property type="entry name" value="Thioredoxin-like"/>
    <property type="match status" value="1"/>
</dbReference>
<gene>
    <name evidence="8" type="ORF">UFOPK3472_03694</name>
</gene>
<dbReference type="PANTHER" id="PTHR30341:SF0">
    <property type="entry name" value="NA(+)_H(+) ANTIPORTER NHAA"/>
    <property type="match status" value="1"/>
</dbReference>
<evidence type="ECO:0000256" key="1">
    <source>
        <dbReference type="ARBA" id="ARBA00004429"/>
    </source>
</evidence>
<dbReference type="AlphaFoldDB" id="A0A6J7HQQ8"/>
<keyword evidence="5 6" id="KW-0472">Membrane</keyword>
<evidence type="ECO:0000256" key="3">
    <source>
        <dbReference type="ARBA" id="ARBA00022692"/>
    </source>
</evidence>
<dbReference type="GO" id="GO:0006885">
    <property type="term" value="P:regulation of pH"/>
    <property type="evidence" value="ECO:0007669"/>
    <property type="project" value="InterPro"/>
</dbReference>
<evidence type="ECO:0000313" key="8">
    <source>
        <dbReference type="EMBL" id="CAB4923381.1"/>
    </source>
</evidence>
<dbReference type="InterPro" id="IPR004670">
    <property type="entry name" value="NhaA"/>
</dbReference>
<dbReference type="Gene3D" id="3.40.30.10">
    <property type="entry name" value="Glutaredoxin"/>
    <property type="match status" value="1"/>
</dbReference>
<dbReference type="Pfam" id="PF06965">
    <property type="entry name" value="Na_H_antiport_1"/>
    <property type="match status" value="1"/>
</dbReference>